<dbReference type="PANTHER" id="PTHR36871:SF1">
    <property type="entry name" value="COILED-COIL DOMAIN-CONTAINING PROTEIN 190"/>
    <property type="match status" value="1"/>
</dbReference>
<dbReference type="PANTHER" id="PTHR36871">
    <property type="entry name" value="COILED-COIL DOMAIN-CONTAINING PROTEIN 190"/>
    <property type="match status" value="1"/>
</dbReference>
<evidence type="ECO:0000313" key="2">
    <source>
        <dbReference type="EMBL" id="CEK87496.1"/>
    </source>
</evidence>
<dbReference type="EMBL" id="HACG01040631">
    <property type="protein sequence ID" value="CEK87496.1"/>
    <property type="molecule type" value="Transcribed_RNA"/>
</dbReference>
<dbReference type="EMBL" id="HACG01040633">
    <property type="protein sequence ID" value="CEK87498.1"/>
    <property type="molecule type" value="Transcribed_RNA"/>
</dbReference>
<organism evidence="3">
    <name type="scientific">Arion vulgaris</name>
    <dbReference type="NCBI Taxonomy" id="1028688"/>
    <lineage>
        <taxon>Eukaryota</taxon>
        <taxon>Metazoa</taxon>
        <taxon>Spiralia</taxon>
        <taxon>Lophotrochozoa</taxon>
        <taxon>Mollusca</taxon>
        <taxon>Gastropoda</taxon>
        <taxon>Heterobranchia</taxon>
        <taxon>Euthyneura</taxon>
        <taxon>Panpulmonata</taxon>
        <taxon>Eupulmonata</taxon>
        <taxon>Stylommatophora</taxon>
        <taxon>Helicina</taxon>
        <taxon>Arionoidea</taxon>
        <taxon>Arionidae</taxon>
        <taxon>Arion</taxon>
    </lineage>
</organism>
<evidence type="ECO:0000313" key="5">
    <source>
        <dbReference type="EMBL" id="CEK87500.1"/>
    </source>
</evidence>
<dbReference type="EMBL" id="HACG01040635">
    <property type="protein sequence ID" value="CEK87500.1"/>
    <property type="molecule type" value="Transcribed_RNA"/>
</dbReference>
<evidence type="ECO:0000313" key="3">
    <source>
        <dbReference type="EMBL" id="CEK87498.1"/>
    </source>
</evidence>
<accession>A0A0B7B3B5</accession>
<gene>
    <name evidence="3" type="primary">ORF159617</name>
    <name evidence="2" type="synonym">ORF159614</name>
    <name evidence="4" type="synonym">ORF159619</name>
    <name evidence="5" type="synonym">ORF159621</name>
</gene>
<feature type="region of interest" description="Disordered" evidence="1">
    <location>
        <begin position="1"/>
        <end position="37"/>
    </location>
</feature>
<evidence type="ECO:0000256" key="1">
    <source>
        <dbReference type="SAM" id="MobiDB-lite"/>
    </source>
</evidence>
<sequence length="157" mass="17321">MQSYKSVQGASGRRASAPVPVNLRHVTEPTQTSNTTTTISAATLLSSTITPAALSASTEGTTQQVTADYFTPPLVMTPVSRLPKGPRRNSRAEVPASERPATWDPEHYNPDGSLRTMHKLPGFDQSYAQAMKARYIRHKDHQGEKELSIREIFEKKD</sequence>
<feature type="region of interest" description="Disordered" evidence="1">
    <location>
        <begin position="75"/>
        <end position="112"/>
    </location>
</feature>
<reference evidence="3" key="1">
    <citation type="submission" date="2014-12" db="EMBL/GenBank/DDBJ databases">
        <title>Insight into the proteome of Arion vulgaris.</title>
        <authorList>
            <person name="Aradska J."/>
            <person name="Bulat T."/>
            <person name="Smidak R."/>
            <person name="Sarate P."/>
            <person name="Gangsoo J."/>
            <person name="Sialana F."/>
            <person name="Bilban M."/>
            <person name="Lubec G."/>
        </authorList>
    </citation>
    <scope>NUCLEOTIDE SEQUENCE</scope>
    <source>
        <tissue evidence="3">Skin</tissue>
    </source>
</reference>
<dbReference type="AlphaFoldDB" id="A0A0B7B3B5"/>
<dbReference type="InterPro" id="IPR031525">
    <property type="entry name" value="CC190"/>
</dbReference>
<dbReference type="EMBL" id="HACG01040634">
    <property type="protein sequence ID" value="CEK87499.1"/>
    <property type="molecule type" value="Transcribed_RNA"/>
</dbReference>
<evidence type="ECO:0000313" key="4">
    <source>
        <dbReference type="EMBL" id="CEK87499.1"/>
    </source>
</evidence>
<proteinExistence type="predicted"/>
<name>A0A0B7B3B5_9EUPU</name>
<protein>
    <submittedName>
        <fullName evidence="3">Uncharacterized protein</fullName>
    </submittedName>
</protein>